<evidence type="ECO:0000313" key="4">
    <source>
        <dbReference type="Proteomes" id="UP001206821"/>
    </source>
</evidence>
<name>A0ABT2KVR5_9BACL</name>
<dbReference type="CDD" id="cd18032">
    <property type="entry name" value="DEXHc_RE_I_III_res"/>
    <property type="match status" value="1"/>
</dbReference>
<organism evidence="3 4">
    <name type="scientific">Exiguobacterium alkaliphilum</name>
    <dbReference type="NCBI Taxonomy" id="1428684"/>
    <lineage>
        <taxon>Bacteria</taxon>
        <taxon>Bacillati</taxon>
        <taxon>Bacillota</taxon>
        <taxon>Bacilli</taxon>
        <taxon>Bacillales</taxon>
        <taxon>Bacillales Family XII. Incertae Sedis</taxon>
        <taxon>Exiguobacterium</taxon>
    </lineage>
</organism>
<dbReference type="InterPro" id="IPR006935">
    <property type="entry name" value="Helicase/UvrB_N"/>
</dbReference>
<dbReference type="Pfam" id="PF11907">
    <property type="entry name" value="DUF3427"/>
    <property type="match status" value="1"/>
</dbReference>
<dbReference type="InterPro" id="IPR025202">
    <property type="entry name" value="PLD-like_dom"/>
</dbReference>
<sequence length="959" mass="111012">MTHFTEQLKNSLEKGFIDKHHHHVSPFKPELLMNEKHKRQDVLTSLLDELKGCQSFLFSVAFITEAGLATLKSTLSDLHDKGIRGKIMTSTYQYFNQPKVFKELLKLKNVDIRISEVEAFHSKGYIFQHEEYYSLIVGSSNLTSGALKTNYEWNLKLTSHENGEIVGHFLDQFEEMWSVSVPLTLEWISAYERSYRPVFGERVAEFPDSYGVNRLKEALQVEPNSMQLAALSGIEAVRAHGNTRALVVSATGTGKTYLAAFDVRRYRPKRMLFVVHREQILQKAKNDFHRVIGGDEADFGILSGSSRAMGARYVFATIQTISKQETLDQFDRGAFDYVLIDESHRAGAVTYQRIIEHFKPQFLLGMTATPERSDGYDLFKLFNYNIAYEIRLQEALEEDMLCPFHYFGVTDLEVSGNQVEFDVFTQLVSEERVERIIEKIDYYGFSGERLCGLMFCSSKREAKRLSEELNHRGFRTCALTGDDSQEKRRVEVTNLEEGRLDYILTVDIFNEGIDIPSINQVVMLRQTESSIIFIQQLGRGLRKHSSKQYVTVIDFIANYKNNYLIPIALSGDRSQNKDSIRRKVIDRSYISGTSTINFEAIAKERIYESINQAKLTDLKVLKEAYHNLKNRLGRPPMLSDFVAHYSMDPIVIGTKKGHYGAFLNIVEHDLPDLSSAHSKVLLMVTQELLSGKRVHEVLLMELLLEQESLSKEDFIYRLREQGIRSDKATIQSLENVLSLNFFKDADQLKYGGHSLISWENEEYRFSSHMQFLLKDEWFTQLFNDVLTASLARGQRYDQTKPLTRLEKYTRKDACRLLNWDKEEQSTMYGYKIKHQTCPIFVTYHKGEDVEASVNYGDAFINPEVFHWYTRSRRTTKSEEVQKIIKSKERNIDIHLFVKKDDDEGGDFYYLGEVTPDLESVRDTTMMSQDRQELSVVTMNLLLQERVDQQIYDYLHEQTH</sequence>
<dbReference type="Pfam" id="PF13091">
    <property type="entry name" value="PLDc_2"/>
    <property type="match status" value="1"/>
</dbReference>
<dbReference type="InterPro" id="IPR058403">
    <property type="entry name" value="DUF8090"/>
</dbReference>
<gene>
    <name evidence="3" type="ORF">NQG31_05765</name>
</gene>
<evidence type="ECO:0000313" key="3">
    <source>
        <dbReference type="EMBL" id="MCT4795042.1"/>
    </source>
</evidence>
<dbReference type="SUPFAM" id="SSF56024">
    <property type="entry name" value="Phospholipase D/nuclease"/>
    <property type="match status" value="1"/>
</dbReference>
<dbReference type="EMBL" id="JANIEK010000016">
    <property type="protein sequence ID" value="MCT4795042.1"/>
    <property type="molecule type" value="Genomic_DNA"/>
</dbReference>
<dbReference type="SUPFAM" id="SSF52540">
    <property type="entry name" value="P-loop containing nucleoside triphosphate hydrolases"/>
    <property type="match status" value="1"/>
</dbReference>
<dbReference type="SMART" id="SM00487">
    <property type="entry name" value="DEXDc"/>
    <property type="match status" value="1"/>
</dbReference>
<dbReference type="GO" id="GO:0004386">
    <property type="term" value="F:helicase activity"/>
    <property type="evidence" value="ECO:0007669"/>
    <property type="project" value="UniProtKB-KW"/>
</dbReference>
<dbReference type="CDD" id="cd18799">
    <property type="entry name" value="SF2_C_EcoAI-like"/>
    <property type="match status" value="1"/>
</dbReference>
<accession>A0ABT2KVR5</accession>
<dbReference type="CDD" id="cd09204">
    <property type="entry name" value="PLDc_N_DEXD_b2"/>
    <property type="match status" value="1"/>
</dbReference>
<feature type="domain" description="Helicase C-terminal" evidence="2">
    <location>
        <begin position="438"/>
        <end position="588"/>
    </location>
</feature>
<dbReference type="InterPro" id="IPR014001">
    <property type="entry name" value="Helicase_ATP-bd"/>
</dbReference>
<dbReference type="InterPro" id="IPR050742">
    <property type="entry name" value="Helicase_Restrict-Modif_Enz"/>
</dbReference>
<feature type="domain" description="Helicase ATP-binding" evidence="1">
    <location>
        <begin position="236"/>
        <end position="388"/>
    </location>
</feature>
<dbReference type="InterPro" id="IPR021835">
    <property type="entry name" value="DUF3427"/>
</dbReference>
<keyword evidence="3" id="KW-0347">Helicase</keyword>
<dbReference type="PROSITE" id="PS51192">
    <property type="entry name" value="HELICASE_ATP_BIND_1"/>
    <property type="match status" value="1"/>
</dbReference>
<dbReference type="Gene3D" id="3.40.50.300">
    <property type="entry name" value="P-loop containing nucleotide triphosphate hydrolases"/>
    <property type="match status" value="2"/>
</dbReference>
<dbReference type="Pfam" id="PF04851">
    <property type="entry name" value="ResIII"/>
    <property type="match status" value="1"/>
</dbReference>
<dbReference type="InterPro" id="IPR001650">
    <property type="entry name" value="Helicase_C-like"/>
</dbReference>
<protein>
    <submittedName>
        <fullName evidence="3">DEAD/DEAH box helicase</fullName>
    </submittedName>
</protein>
<dbReference type="Pfam" id="PF26350">
    <property type="entry name" value="DUF8090"/>
    <property type="match status" value="1"/>
</dbReference>
<dbReference type="SMART" id="SM00490">
    <property type="entry name" value="HELICc"/>
    <property type="match status" value="1"/>
</dbReference>
<dbReference type="PANTHER" id="PTHR47396">
    <property type="entry name" value="TYPE I RESTRICTION ENZYME ECOKI R PROTEIN"/>
    <property type="match status" value="1"/>
</dbReference>
<evidence type="ECO:0000259" key="2">
    <source>
        <dbReference type="PROSITE" id="PS51194"/>
    </source>
</evidence>
<proteinExistence type="predicted"/>
<dbReference type="PROSITE" id="PS51194">
    <property type="entry name" value="HELICASE_CTER"/>
    <property type="match status" value="1"/>
</dbReference>
<evidence type="ECO:0000259" key="1">
    <source>
        <dbReference type="PROSITE" id="PS51192"/>
    </source>
</evidence>
<keyword evidence="3" id="KW-0378">Hydrolase</keyword>
<keyword evidence="4" id="KW-1185">Reference proteome</keyword>
<reference evidence="3 4" key="1">
    <citation type="submission" date="2022-07" db="EMBL/GenBank/DDBJ databases">
        <title>Genomic and pangenome structural analysis of the polyextremophile Exiguobacterium.</title>
        <authorList>
            <person name="Shen L."/>
        </authorList>
    </citation>
    <scope>NUCLEOTIDE SEQUENCE [LARGE SCALE GENOMIC DNA]</scope>
    <source>
        <strain evidence="3 4">12_1</strain>
    </source>
</reference>
<dbReference type="InterPro" id="IPR027417">
    <property type="entry name" value="P-loop_NTPase"/>
</dbReference>
<keyword evidence="3" id="KW-0067">ATP-binding</keyword>
<dbReference type="Gene3D" id="3.30.870.10">
    <property type="entry name" value="Endonuclease Chain A"/>
    <property type="match status" value="1"/>
</dbReference>
<dbReference type="Pfam" id="PF00271">
    <property type="entry name" value="Helicase_C"/>
    <property type="match status" value="1"/>
</dbReference>
<comment type="caution">
    <text evidence="3">The sequence shown here is derived from an EMBL/GenBank/DDBJ whole genome shotgun (WGS) entry which is preliminary data.</text>
</comment>
<dbReference type="Proteomes" id="UP001206821">
    <property type="component" value="Unassembled WGS sequence"/>
</dbReference>
<keyword evidence="3" id="KW-0547">Nucleotide-binding</keyword>
<dbReference type="RefSeq" id="WP_034816983.1">
    <property type="nucleotide sequence ID" value="NZ_JANIEK010000016.1"/>
</dbReference>
<dbReference type="PANTHER" id="PTHR47396:SF1">
    <property type="entry name" value="ATP-DEPENDENT HELICASE IRC3-RELATED"/>
    <property type="match status" value="1"/>
</dbReference>